<dbReference type="AlphaFoldDB" id="A0A1Q5NZI9"/>
<dbReference type="RefSeq" id="WP_073712875.1">
    <property type="nucleotide sequence ID" value="NZ_MRWQ01000027.1"/>
</dbReference>
<gene>
    <name evidence="1" type="ORF">BLL40_16080</name>
</gene>
<name>A0A1Q5NZI9_9BACI</name>
<keyword evidence="2" id="KW-1185">Reference proteome</keyword>
<evidence type="ECO:0000313" key="1">
    <source>
        <dbReference type="EMBL" id="OKL35328.1"/>
    </source>
</evidence>
<evidence type="ECO:0000313" key="2">
    <source>
        <dbReference type="Proteomes" id="UP000186524"/>
    </source>
</evidence>
<accession>A0A1Q5NZI9</accession>
<protein>
    <submittedName>
        <fullName evidence="1">Uncharacterized protein</fullName>
    </submittedName>
</protein>
<dbReference type="EMBL" id="MRWQ01000027">
    <property type="protein sequence ID" value="OKL35328.1"/>
    <property type="molecule type" value="Genomic_DNA"/>
</dbReference>
<organism evidence="1 2">
    <name type="scientific">Domibacillus mangrovi</name>
    <dbReference type="NCBI Taxonomy" id="1714354"/>
    <lineage>
        <taxon>Bacteria</taxon>
        <taxon>Bacillati</taxon>
        <taxon>Bacillota</taxon>
        <taxon>Bacilli</taxon>
        <taxon>Bacillales</taxon>
        <taxon>Bacillaceae</taxon>
        <taxon>Domibacillus</taxon>
    </lineage>
</organism>
<sequence>MFLGSVSHLVVQKVTCQVFIVK</sequence>
<dbReference type="Proteomes" id="UP000186524">
    <property type="component" value="Unassembled WGS sequence"/>
</dbReference>
<proteinExistence type="predicted"/>
<comment type="caution">
    <text evidence="1">The sequence shown here is derived from an EMBL/GenBank/DDBJ whole genome shotgun (WGS) entry which is preliminary data.</text>
</comment>
<reference evidence="1 2" key="1">
    <citation type="submission" date="2016-12" db="EMBL/GenBank/DDBJ databases">
        <title>Domibacillus sp. SAOS 44 whole genome sequencing.</title>
        <authorList>
            <person name="Verma A."/>
            <person name="Krishnamurthi S."/>
        </authorList>
    </citation>
    <scope>NUCLEOTIDE SEQUENCE [LARGE SCALE GENOMIC DNA]</scope>
    <source>
        <strain evidence="1 2">SAOS 44</strain>
    </source>
</reference>